<keyword evidence="2" id="KW-0732">Signal</keyword>
<dbReference type="AlphaFoldDB" id="A0A549T843"/>
<proteinExistence type="predicted"/>
<feature type="region of interest" description="Disordered" evidence="1">
    <location>
        <begin position="38"/>
        <end position="60"/>
    </location>
</feature>
<sequence length="111" mass="12187">MTQFLAKAALATLIAASSLMGSLPAASAAEGPVVNVQWRDDGRWDGPRHHRPPPREGCSPWFAQEKASRMGLRRARVVDVNRRVVVVAGFDRGGRDRVVFANVRGCPVIRR</sequence>
<evidence type="ECO:0000313" key="3">
    <source>
        <dbReference type="EMBL" id="TRL38047.1"/>
    </source>
</evidence>
<reference evidence="3 4" key="1">
    <citation type="submission" date="2019-07" db="EMBL/GenBank/DDBJ databases">
        <title>Ln-dependent methylotrophs.</title>
        <authorList>
            <person name="Tani A."/>
        </authorList>
    </citation>
    <scope>NUCLEOTIDE SEQUENCE [LARGE SCALE GENOMIC DNA]</scope>
    <source>
        <strain evidence="3 4">SM12</strain>
    </source>
</reference>
<protein>
    <recommendedName>
        <fullName evidence="5">Antifreeze protein</fullName>
    </recommendedName>
</protein>
<dbReference type="EMBL" id="VJMG01000036">
    <property type="protein sequence ID" value="TRL38047.1"/>
    <property type="molecule type" value="Genomic_DNA"/>
</dbReference>
<keyword evidence="4" id="KW-1185">Reference proteome</keyword>
<comment type="caution">
    <text evidence="3">The sequence shown here is derived from an EMBL/GenBank/DDBJ whole genome shotgun (WGS) entry which is preliminary data.</text>
</comment>
<name>A0A549T843_9HYPH</name>
<feature type="signal peptide" evidence="2">
    <location>
        <begin position="1"/>
        <end position="28"/>
    </location>
</feature>
<feature type="chain" id="PRO_5021729099" description="Antifreeze protein" evidence="2">
    <location>
        <begin position="29"/>
        <end position="111"/>
    </location>
</feature>
<evidence type="ECO:0000313" key="4">
    <source>
        <dbReference type="Proteomes" id="UP000316801"/>
    </source>
</evidence>
<gene>
    <name evidence="3" type="ORF">FNA46_13660</name>
</gene>
<feature type="compositionally biased region" description="Basic and acidic residues" evidence="1">
    <location>
        <begin position="38"/>
        <end position="47"/>
    </location>
</feature>
<evidence type="ECO:0008006" key="5">
    <source>
        <dbReference type="Google" id="ProtNLM"/>
    </source>
</evidence>
<dbReference type="RefSeq" id="WP_143125759.1">
    <property type="nucleotide sequence ID" value="NZ_VJMG01000036.1"/>
</dbReference>
<evidence type="ECO:0000256" key="1">
    <source>
        <dbReference type="SAM" id="MobiDB-lite"/>
    </source>
</evidence>
<evidence type="ECO:0000256" key="2">
    <source>
        <dbReference type="SAM" id="SignalP"/>
    </source>
</evidence>
<organism evidence="3 4">
    <name type="scientific">Rhizobium straminoryzae</name>
    <dbReference type="NCBI Taxonomy" id="1387186"/>
    <lineage>
        <taxon>Bacteria</taxon>
        <taxon>Pseudomonadati</taxon>
        <taxon>Pseudomonadota</taxon>
        <taxon>Alphaproteobacteria</taxon>
        <taxon>Hyphomicrobiales</taxon>
        <taxon>Rhizobiaceae</taxon>
        <taxon>Rhizobium/Agrobacterium group</taxon>
        <taxon>Rhizobium</taxon>
    </lineage>
</organism>
<accession>A0A549T843</accession>
<dbReference type="Proteomes" id="UP000316801">
    <property type="component" value="Unassembled WGS sequence"/>
</dbReference>